<dbReference type="EMBL" id="JACIDS010000001">
    <property type="protein sequence ID" value="MBB3929294.1"/>
    <property type="molecule type" value="Genomic_DNA"/>
</dbReference>
<proteinExistence type="inferred from homology"/>
<dbReference type="AlphaFoldDB" id="A0A840AJI2"/>
<feature type="transmembrane region" description="Helical" evidence="7">
    <location>
        <begin position="103"/>
        <end position="125"/>
    </location>
</feature>
<keyword evidence="4 7" id="KW-0812">Transmembrane</keyword>
<dbReference type="Pfam" id="PF00528">
    <property type="entry name" value="BPD_transp_1"/>
    <property type="match status" value="1"/>
</dbReference>
<keyword evidence="3" id="KW-1003">Cell membrane</keyword>
<feature type="transmembrane region" description="Helical" evidence="7">
    <location>
        <begin position="258"/>
        <end position="279"/>
    </location>
</feature>
<evidence type="ECO:0000256" key="3">
    <source>
        <dbReference type="ARBA" id="ARBA00022475"/>
    </source>
</evidence>
<evidence type="ECO:0000256" key="7">
    <source>
        <dbReference type="RuleBase" id="RU363032"/>
    </source>
</evidence>
<feature type="transmembrane region" description="Helical" evidence="7">
    <location>
        <begin position="198"/>
        <end position="217"/>
    </location>
</feature>
<feature type="transmembrane region" description="Helical" evidence="7">
    <location>
        <begin position="12"/>
        <end position="30"/>
    </location>
</feature>
<keyword evidence="6 7" id="KW-0472">Membrane</keyword>
<dbReference type="PANTHER" id="PTHR43005:SF1">
    <property type="entry name" value="SPERMIDINE_PUTRESCINE TRANSPORT SYSTEM PERMEASE PROTEIN"/>
    <property type="match status" value="1"/>
</dbReference>
<dbReference type="GO" id="GO:0005886">
    <property type="term" value="C:plasma membrane"/>
    <property type="evidence" value="ECO:0007669"/>
    <property type="project" value="UniProtKB-SubCell"/>
</dbReference>
<evidence type="ECO:0000259" key="8">
    <source>
        <dbReference type="PROSITE" id="PS50928"/>
    </source>
</evidence>
<keyword evidence="9" id="KW-0762">Sugar transport</keyword>
<protein>
    <submittedName>
        <fullName evidence="9">Multiple sugar transport system permease protein</fullName>
    </submittedName>
</protein>
<name>A0A840AJI2_9HYPH</name>
<evidence type="ECO:0000256" key="5">
    <source>
        <dbReference type="ARBA" id="ARBA00022989"/>
    </source>
</evidence>
<dbReference type="SUPFAM" id="SSF161098">
    <property type="entry name" value="MetI-like"/>
    <property type="match status" value="1"/>
</dbReference>
<feature type="transmembrane region" description="Helical" evidence="7">
    <location>
        <begin position="74"/>
        <end position="96"/>
    </location>
</feature>
<keyword evidence="2 7" id="KW-0813">Transport</keyword>
<dbReference type="InterPro" id="IPR000515">
    <property type="entry name" value="MetI-like"/>
</dbReference>
<keyword evidence="10" id="KW-1185">Reference proteome</keyword>
<comment type="caution">
    <text evidence="9">The sequence shown here is derived from an EMBL/GenBank/DDBJ whole genome shotgun (WGS) entry which is preliminary data.</text>
</comment>
<reference evidence="9 10" key="1">
    <citation type="submission" date="2020-08" db="EMBL/GenBank/DDBJ databases">
        <title>Genomic Encyclopedia of Type Strains, Phase IV (KMG-IV): sequencing the most valuable type-strain genomes for metagenomic binning, comparative biology and taxonomic classification.</title>
        <authorList>
            <person name="Goeker M."/>
        </authorList>
    </citation>
    <scope>NUCLEOTIDE SEQUENCE [LARGE SCALE GENOMIC DNA]</scope>
    <source>
        <strain evidence="9 10">DSM 25966</strain>
    </source>
</reference>
<dbReference type="Gene3D" id="1.10.3720.10">
    <property type="entry name" value="MetI-like"/>
    <property type="match status" value="1"/>
</dbReference>
<sequence length="289" mass="31718">MERQTIFEGRVLLAPLTAFLIALLGFPLVVDLVYSVSRVGFENIRAPEITGLGNYAKALADPEFWGAAWFSLRFGLIVASIQVVVGLILAIFLAPLFAARPWLIALLMLPMMVAPALVGLMYRLILHEFVGAVPYYLLEWYGDFPAFLGRQWVFTTLVVIETLQWTPFALLILHSAYAAISPDVREAASLDGATGLRLFLNVDLPLMLPAIGITAFIRFIDSFRVFDNLYTLVGSGAGGSTTSMSIYIYQAFFKVGDIGLAVAASMLLLAASFVVLWIINHFTARKVAT</sequence>
<organism evidence="9 10">
    <name type="scientific">Kaistia hirudinis</name>
    <dbReference type="NCBI Taxonomy" id="1293440"/>
    <lineage>
        <taxon>Bacteria</taxon>
        <taxon>Pseudomonadati</taxon>
        <taxon>Pseudomonadota</taxon>
        <taxon>Alphaproteobacteria</taxon>
        <taxon>Hyphomicrobiales</taxon>
        <taxon>Kaistiaceae</taxon>
        <taxon>Kaistia</taxon>
    </lineage>
</organism>
<dbReference type="GO" id="GO:0055085">
    <property type="term" value="P:transmembrane transport"/>
    <property type="evidence" value="ECO:0007669"/>
    <property type="project" value="InterPro"/>
</dbReference>
<evidence type="ECO:0000313" key="10">
    <source>
        <dbReference type="Proteomes" id="UP000553963"/>
    </source>
</evidence>
<dbReference type="Proteomes" id="UP000553963">
    <property type="component" value="Unassembled WGS sequence"/>
</dbReference>
<accession>A0A840AJI2</accession>
<dbReference type="RefSeq" id="WP_183396964.1">
    <property type="nucleotide sequence ID" value="NZ_JACIDS010000001.1"/>
</dbReference>
<evidence type="ECO:0000313" key="9">
    <source>
        <dbReference type="EMBL" id="MBB3929294.1"/>
    </source>
</evidence>
<evidence type="ECO:0000256" key="2">
    <source>
        <dbReference type="ARBA" id="ARBA00022448"/>
    </source>
</evidence>
<evidence type="ECO:0000256" key="6">
    <source>
        <dbReference type="ARBA" id="ARBA00023136"/>
    </source>
</evidence>
<gene>
    <name evidence="9" type="ORF">GGR25_000313</name>
</gene>
<dbReference type="PANTHER" id="PTHR43005">
    <property type="entry name" value="BLR7065 PROTEIN"/>
    <property type="match status" value="1"/>
</dbReference>
<comment type="subcellular location">
    <subcellularLocation>
        <location evidence="1 7">Cell membrane</location>
        <topology evidence="1 7">Multi-pass membrane protein</topology>
    </subcellularLocation>
</comment>
<feature type="domain" description="ABC transmembrane type-1" evidence="8">
    <location>
        <begin position="68"/>
        <end position="279"/>
    </location>
</feature>
<keyword evidence="5 7" id="KW-1133">Transmembrane helix</keyword>
<dbReference type="InterPro" id="IPR035906">
    <property type="entry name" value="MetI-like_sf"/>
</dbReference>
<comment type="similarity">
    <text evidence="7">Belongs to the binding-protein-dependent transport system permease family.</text>
</comment>
<dbReference type="CDD" id="cd06261">
    <property type="entry name" value="TM_PBP2"/>
    <property type="match status" value="1"/>
</dbReference>
<evidence type="ECO:0000256" key="4">
    <source>
        <dbReference type="ARBA" id="ARBA00022692"/>
    </source>
</evidence>
<dbReference type="PROSITE" id="PS50928">
    <property type="entry name" value="ABC_TM1"/>
    <property type="match status" value="1"/>
</dbReference>
<evidence type="ECO:0000256" key="1">
    <source>
        <dbReference type="ARBA" id="ARBA00004651"/>
    </source>
</evidence>